<keyword evidence="10" id="KW-1185">Reference proteome</keyword>
<gene>
    <name evidence="9" type="ORF">BOTBODRAFT_188307</name>
</gene>
<evidence type="ECO:0000256" key="2">
    <source>
        <dbReference type="ARBA" id="ARBA00022448"/>
    </source>
</evidence>
<evidence type="ECO:0000256" key="1">
    <source>
        <dbReference type="ARBA" id="ARBA00004127"/>
    </source>
</evidence>
<evidence type="ECO:0000256" key="3">
    <source>
        <dbReference type="ARBA" id="ARBA00022692"/>
    </source>
</evidence>
<dbReference type="PROSITE" id="PS50850">
    <property type="entry name" value="MFS"/>
    <property type="match status" value="1"/>
</dbReference>
<keyword evidence="2" id="KW-0813">Transport</keyword>
<name>A0A067MPS6_BOTB1</name>
<dbReference type="InterPro" id="IPR020846">
    <property type="entry name" value="MFS_dom"/>
</dbReference>
<feature type="transmembrane region" description="Helical" evidence="7">
    <location>
        <begin position="368"/>
        <end position="387"/>
    </location>
</feature>
<feature type="transmembrane region" description="Helical" evidence="7">
    <location>
        <begin position="33"/>
        <end position="50"/>
    </location>
</feature>
<feature type="transmembrane region" description="Helical" evidence="7">
    <location>
        <begin position="159"/>
        <end position="177"/>
    </location>
</feature>
<protein>
    <recommendedName>
        <fullName evidence="8">Major facilitator superfamily (MFS) profile domain-containing protein</fullName>
    </recommendedName>
</protein>
<evidence type="ECO:0000256" key="4">
    <source>
        <dbReference type="ARBA" id="ARBA00022989"/>
    </source>
</evidence>
<feature type="transmembrane region" description="Helical" evidence="7">
    <location>
        <begin position="126"/>
        <end position="147"/>
    </location>
</feature>
<feature type="transmembrane region" description="Helical" evidence="7">
    <location>
        <begin position="70"/>
        <end position="89"/>
    </location>
</feature>
<feature type="region of interest" description="Disordered" evidence="6">
    <location>
        <begin position="1"/>
        <end position="23"/>
    </location>
</feature>
<feature type="transmembrane region" description="Helical" evidence="7">
    <location>
        <begin position="430"/>
        <end position="452"/>
    </location>
</feature>
<accession>A0A067MPS6</accession>
<evidence type="ECO:0000256" key="6">
    <source>
        <dbReference type="SAM" id="MobiDB-lite"/>
    </source>
</evidence>
<evidence type="ECO:0000313" key="10">
    <source>
        <dbReference type="Proteomes" id="UP000027195"/>
    </source>
</evidence>
<feature type="transmembrane region" description="Helical" evidence="7">
    <location>
        <begin position="296"/>
        <end position="318"/>
    </location>
</feature>
<evidence type="ECO:0000256" key="5">
    <source>
        <dbReference type="ARBA" id="ARBA00023136"/>
    </source>
</evidence>
<dbReference type="GO" id="GO:0022857">
    <property type="term" value="F:transmembrane transporter activity"/>
    <property type="evidence" value="ECO:0007669"/>
    <property type="project" value="InterPro"/>
</dbReference>
<dbReference type="PANTHER" id="PTHR23501">
    <property type="entry name" value="MAJOR FACILITATOR SUPERFAMILY"/>
    <property type="match status" value="1"/>
</dbReference>
<evidence type="ECO:0000313" key="9">
    <source>
        <dbReference type="EMBL" id="KDQ13842.1"/>
    </source>
</evidence>
<feature type="compositionally biased region" description="Basic and acidic residues" evidence="6">
    <location>
        <begin position="1"/>
        <end position="10"/>
    </location>
</feature>
<reference evidence="10" key="1">
    <citation type="journal article" date="2014" name="Proc. Natl. Acad. Sci. U.S.A.">
        <title>Extensive sampling of basidiomycete genomes demonstrates inadequacy of the white-rot/brown-rot paradigm for wood decay fungi.</title>
        <authorList>
            <person name="Riley R."/>
            <person name="Salamov A.A."/>
            <person name="Brown D.W."/>
            <person name="Nagy L.G."/>
            <person name="Floudas D."/>
            <person name="Held B.W."/>
            <person name="Levasseur A."/>
            <person name="Lombard V."/>
            <person name="Morin E."/>
            <person name="Otillar R."/>
            <person name="Lindquist E.A."/>
            <person name="Sun H."/>
            <person name="LaButti K.M."/>
            <person name="Schmutz J."/>
            <person name="Jabbour D."/>
            <person name="Luo H."/>
            <person name="Baker S.E."/>
            <person name="Pisabarro A.G."/>
            <person name="Walton J.D."/>
            <person name="Blanchette R.A."/>
            <person name="Henrissat B."/>
            <person name="Martin F."/>
            <person name="Cullen D."/>
            <person name="Hibbett D.S."/>
            <person name="Grigoriev I.V."/>
        </authorList>
    </citation>
    <scope>NUCLEOTIDE SEQUENCE [LARGE SCALE GENOMIC DNA]</scope>
    <source>
        <strain evidence="10">FD-172 SS1</strain>
    </source>
</reference>
<comment type="subcellular location">
    <subcellularLocation>
        <location evidence="1">Endomembrane system</location>
        <topology evidence="1">Multi-pass membrane protein</topology>
    </subcellularLocation>
</comment>
<dbReference type="Pfam" id="PF07690">
    <property type="entry name" value="MFS_1"/>
    <property type="match status" value="1"/>
</dbReference>
<dbReference type="STRING" id="930990.A0A067MPS6"/>
<dbReference type="InterPro" id="IPR011701">
    <property type="entry name" value="MFS"/>
</dbReference>
<feature type="transmembrane region" description="Helical" evidence="7">
    <location>
        <begin position="101"/>
        <end position="120"/>
    </location>
</feature>
<dbReference type="InParanoid" id="A0A067MPS6"/>
<dbReference type="HOGENOM" id="CLU_000960_22_3_1"/>
<feature type="transmembrane region" description="Helical" evidence="7">
    <location>
        <begin position="230"/>
        <end position="251"/>
    </location>
</feature>
<proteinExistence type="predicted"/>
<organism evidence="9 10">
    <name type="scientific">Botryobasidium botryosum (strain FD-172 SS1)</name>
    <dbReference type="NCBI Taxonomy" id="930990"/>
    <lineage>
        <taxon>Eukaryota</taxon>
        <taxon>Fungi</taxon>
        <taxon>Dikarya</taxon>
        <taxon>Basidiomycota</taxon>
        <taxon>Agaricomycotina</taxon>
        <taxon>Agaricomycetes</taxon>
        <taxon>Cantharellales</taxon>
        <taxon>Botryobasidiaceae</taxon>
        <taxon>Botryobasidium</taxon>
    </lineage>
</organism>
<dbReference type="GO" id="GO:0012505">
    <property type="term" value="C:endomembrane system"/>
    <property type="evidence" value="ECO:0007669"/>
    <property type="project" value="UniProtKB-SubCell"/>
</dbReference>
<evidence type="ECO:0000259" key="8">
    <source>
        <dbReference type="PROSITE" id="PS50850"/>
    </source>
</evidence>
<feature type="transmembrane region" description="Helical" evidence="7">
    <location>
        <begin position="189"/>
        <end position="209"/>
    </location>
</feature>
<feature type="transmembrane region" description="Helical" evidence="7">
    <location>
        <begin position="399"/>
        <end position="418"/>
    </location>
</feature>
<feature type="transmembrane region" description="Helical" evidence="7">
    <location>
        <begin position="257"/>
        <end position="275"/>
    </location>
</feature>
<dbReference type="InterPro" id="IPR036259">
    <property type="entry name" value="MFS_trans_sf"/>
</dbReference>
<keyword evidence="3 7" id="KW-0812">Transmembrane</keyword>
<dbReference type="GO" id="GO:0005886">
    <property type="term" value="C:plasma membrane"/>
    <property type="evidence" value="ECO:0007669"/>
    <property type="project" value="TreeGrafter"/>
</dbReference>
<feature type="transmembrane region" description="Helical" evidence="7">
    <location>
        <begin position="338"/>
        <end position="356"/>
    </location>
</feature>
<dbReference type="Gene3D" id="1.20.1250.20">
    <property type="entry name" value="MFS general substrate transporter like domains"/>
    <property type="match status" value="1"/>
</dbReference>
<keyword evidence="5 7" id="KW-0472">Membrane</keyword>
<sequence length="545" mass="59220">MRNNHGEREPLLANSGEPPNGEIGQRGLSSRKLITIVLALGLVFLISSLDETMAAVSAFSIVSQFKAFDLYGWVGISYLVFLNASQPLYAKLSDIFGRKPIILFGVIFLMIGSAGSGWATSMPMFIAARCIAGLGAGGLGGMAFIVVADLVPLDDRPKYQSILATMGGAAFFSGPAIGGVLTEKLSWRWCYWINLPFCLITLVVVLIFLRLPRMEVNLSDGLNKVDFRGALALVLAISCFTIPMSLGGNGWDWNSPPVLSLLLLSIFSCCSFFYIERYHAIEPIVPLRLLKNRNLLAAWGTLFFYQITFVTLFFYLPIWVQVVEGKSPQMAGVQLSPLVGGLVCGGLLYAPLRAVILRLFPAHPPRITLLRLGTLMLITGLLFRSTVTRETPKFIDLSYLSVYGIGAGLTMQTSFVYAQGAVEHQDMAIANSLAVFFQNSGGPIGLAFMGAINRMDLKQRFNQIPSGIVSFDALSSILSDPSLIHKPGFLSDAAREIVIDQFADSISSTLMLTVGFGAAVLVTGLCMRDHEIEEKDPLAEESVES</sequence>
<evidence type="ECO:0000256" key="7">
    <source>
        <dbReference type="SAM" id="Phobius"/>
    </source>
</evidence>
<feature type="domain" description="Major facilitator superfamily (MFS) profile" evidence="8">
    <location>
        <begin position="36"/>
        <end position="531"/>
    </location>
</feature>
<dbReference type="SUPFAM" id="SSF103473">
    <property type="entry name" value="MFS general substrate transporter"/>
    <property type="match status" value="1"/>
</dbReference>
<dbReference type="OrthoDB" id="10021397at2759"/>
<dbReference type="EMBL" id="KL198041">
    <property type="protein sequence ID" value="KDQ13842.1"/>
    <property type="molecule type" value="Genomic_DNA"/>
</dbReference>
<dbReference type="PANTHER" id="PTHR23501:SF191">
    <property type="entry name" value="VACUOLAR BASIC AMINO ACID TRANSPORTER 4"/>
    <property type="match status" value="1"/>
</dbReference>
<keyword evidence="4 7" id="KW-1133">Transmembrane helix</keyword>
<dbReference type="Proteomes" id="UP000027195">
    <property type="component" value="Unassembled WGS sequence"/>
</dbReference>
<dbReference type="AlphaFoldDB" id="A0A067MPS6"/>